<feature type="active site" evidence="6 7">
    <location>
        <position position="175"/>
    </location>
</feature>
<evidence type="ECO:0000256" key="4">
    <source>
        <dbReference type="ARBA" id="ARBA00024867"/>
    </source>
</evidence>
<proteinExistence type="inferred from homology"/>
<evidence type="ECO:0000256" key="5">
    <source>
        <dbReference type="ARBA" id="ARBA00048267"/>
    </source>
</evidence>
<sequence length="353" mass="39010">MKKVKVMVVDDSAFMRKMISDMIKADDELEVVASARNGEELIKKLSTYDPDVITLDVEMPIMDGLSTLREMKRLGINKKIIMVSAVTVNNSKLTLECLQEGAVDFILKPSGSISLDIDKIKLDLINKIRTISLSGSKTLEKSVGTTRDRNILKRDENRSNIRGNDIYKAIVIAASTGGPKAVHTVIESLPSNMDVPIFIVQHMPQGFTKAFADRLNRTCKLKVTEAIHEDIIEKNHVYIAPGGYHMEIGSKDRIILTKEPTLWGVRPAADKLFKSAARIYGDKLISVVLTGMGRDGASGTVEVKNFNGYTISQDEDTCVIYGMPKTTFETGAVDEVLPLNEIGKRLAQLVRRG</sequence>
<evidence type="ECO:0000259" key="9">
    <source>
        <dbReference type="PROSITE" id="PS50110"/>
    </source>
</evidence>
<evidence type="ECO:0000256" key="1">
    <source>
        <dbReference type="ARBA" id="ARBA00022490"/>
    </source>
</evidence>
<feature type="domain" description="CheB-type methylesterase" evidence="10">
    <location>
        <begin position="168"/>
        <end position="353"/>
    </location>
</feature>
<dbReference type="SUPFAM" id="SSF52172">
    <property type="entry name" value="CheY-like"/>
    <property type="match status" value="1"/>
</dbReference>
<evidence type="ECO:0000259" key="10">
    <source>
        <dbReference type="PROSITE" id="PS50122"/>
    </source>
</evidence>
<dbReference type="STRING" id="1533.SAMN05443638_105103"/>
<comment type="similarity">
    <text evidence="6">Belongs to the CheB family.</text>
</comment>
<keyword evidence="2 6" id="KW-0145">Chemotaxis</keyword>
<dbReference type="PANTHER" id="PTHR42872:SF6">
    <property type="entry name" value="PROTEIN-GLUTAMATE METHYLESTERASE_PROTEIN-GLUTAMINE GLUTAMINASE"/>
    <property type="match status" value="1"/>
</dbReference>
<name>A0A1M4UMV8_9CLOT</name>
<evidence type="ECO:0000313" key="11">
    <source>
        <dbReference type="EMBL" id="SHE57995.1"/>
    </source>
</evidence>
<dbReference type="InterPro" id="IPR000673">
    <property type="entry name" value="Sig_transdc_resp-reg_Me-estase"/>
</dbReference>
<evidence type="ECO:0000256" key="8">
    <source>
        <dbReference type="PROSITE-ProRule" id="PRU00169"/>
    </source>
</evidence>
<accession>A0A1M4UMV8</accession>
<evidence type="ECO:0000256" key="7">
    <source>
        <dbReference type="PROSITE-ProRule" id="PRU00050"/>
    </source>
</evidence>
<dbReference type="GO" id="GO:0006935">
    <property type="term" value="P:chemotaxis"/>
    <property type="evidence" value="ECO:0007669"/>
    <property type="project" value="UniProtKB-UniRule"/>
</dbReference>
<dbReference type="SUPFAM" id="SSF52738">
    <property type="entry name" value="Methylesterase CheB, C-terminal domain"/>
    <property type="match status" value="1"/>
</dbReference>
<dbReference type="EMBL" id="FQVM01000005">
    <property type="protein sequence ID" value="SHE57995.1"/>
    <property type="molecule type" value="Genomic_DNA"/>
</dbReference>
<keyword evidence="12" id="KW-1185">Reference proteome</keyword>
<comment type="PTM">
    <text evidence="6">Phosphorylated by CheA. Phosphorylation of the N-terminal regulatory domain activates the methylesterase activity.</text>
</comment>
<comment type="catalytic activity">
    <reaction evidence="6">
        <text>L-glutaminyl-[protein] + H2O = L-glutamyl-[protein] + NH4(+)</text>
        <dbReference type="Rhea" id="RHEA:16441"/>
        <dbReference type="Rhea" id="RHEA-COMP:10207"/>
        <dbReference type="Rhea" id="RHEA-COMP:10208"/>
        <dbReference type="ChEBI" id="CHEBI:15377"/>
        <dbReference type="ChEBI" id="CHEBI:28938"/>
        <dbReference type="ChEBI" id="CHEBI:29973"/>
        <dbReference type="ChEBI" id="CHEBI:30011"/>
        <dbReference type="EC" id="3.5.1.44"/>
    </reaction>
</comment>
<dbReference type="PROSITE" id="PS50110">
    <property type="entry name" value="RESPONSE_REGULATORY"/>
    <property type="match status" value="1"/>
</dbReference>
<dbReference type="Pfam" id="PF01339">
    <property type="entry name" value="CheB_methylest"/>
    <property type="match status" value="1"/>
</dbReference>
<dbReference type="GO" id="GO:0000156">
    <property type="term" value="F:phosphorelay response regulator activity"/>
    <property type="evidence" value="ECO:0007669"/>
    <property type="project" value="InterPro"/>
</dbReference>
<keyword evidence="1 6" id="KW-0963">Cytoplasm</keyword>
<evidence type="ECO:0000256" key="3">
    <source>
        <dbReference type="ARBA" id="ARBA00022801"/>
    </source>
</evidence>
<dbReference type="InterPro" id="IPR011006">
    <property type="entry name" value="CheY-like_superfamily"/>
</dbReference>
<dbReference type="CDD" id="cd17541">
    <property type="entry name" value="REC_CheB-like"/>
    <property type="match status" value="1"/>
</dbReference>
<dbReference type="Pfam" id="PF00072">
    <property type="entry name" value="Response_reg"/>
    <property type="match status" value="1"/>
</dbReference>
<dbReference type="CDD" id="cd16432">
    <property type="entry name" value="CheB_Rec"/>
    <property type="match status" value="1"/>
</dbReference>
<dbReference type="RefSeq" id="WP_072893722.1">
    <property type="nucleotide sequence ID" value="NZ_FQVM01000005.1"/>
</dbReference>
<dbReference type="EC" id="3.5.1.44" evidence="6"/>
<dbReference type="PROSITE" id="PS50122">
    <property type="entry name" value="CHEB"/>
    <property type="match status" value="1"/>
</dbReference>
<dbReference type="InterPro" id="IPR035909">
    <property type="entry name" value="CheB_C"/>
</dbReference>
<dbReference type="GO" id="GO:0008984">
    <property type="term" value="F:protein-glutamate methylesterase activity"/>
    <property type="evidence" value="ECO:0007669"/>
    <property type="project" value="UniProtKB-UniRule"/>
</dbReference>
<dbReference type="PANTHER" id="PTHR42872">
    <property type="entry name" value="PROTEIN-GLUTAMATE METHYLESTERASE/PROTEIN-GLUTAMINE GLUTAMINASE"/>
    <property type="match status" value="1"/>
</dbReference>
<evidence type="ECO:0000256" key="2">
    <source>
        <dbReference type="ARBA" id="ARBA00022500"/>
    </source>
</evidence>
<comment type="catalytic activity">
    <reaction evidence="5 6">
        <text>[protein]-L-glutamate 5-O-methyl ester + H2O = L-glutamyl-[protein] + methanol + H(+)</text>
        <dbReference type="Rhea" id="RHEA:23236"/>
        <dbReference type="Rhea" id="RHEA-COMP:10208"/>
        <dbReference type="Rhea" id="RHEA-COMP:10311"/>
        <dbReference type="ChEBI" id="CHEBI:15377"/>
        <dbReference type="ChEBI" id="CHEBI:15378"/>
        <dbReference type="ChEBI" id="CHEBI:17790"/>
        <dbReference type="ChEBI" id="CHEBI:29973"/>
        <dbReference type="ChEBI" id="CHEBI:82795"/>
        <dbReference type="EC" id="3.1.1.61"/>
    </reaction>
</comment>
<dbReference type="AlphaFoldDB" id="A0A1M4UMV8"/>
<evidence type="ECO:0000256" key="6">
    <source>
        <dbReference type="HAMAP-Rule" id="MF_00099"/>
    </source>
</evidence>
<dbReference type="InterPro" id="IPR008248">
    <property type="entry name" value="CheB-like"/>
</dbReference>
<feature type="active site" evidence="6 7">
    <location>
        <position position="295"/>
    </location>
</feature>
<dbReference type="InterPro" id="IPR001789">
    <property type="entry name" value="Sig_transdc_resp-reg_receiver"/>
</dbReference>
<keyword evidence="6 8" id="KW-0597">Phosphoprotein</keyword>
<keyword evidence="3 6" id="KW-0378">Hydrolase</keyword>
<comment type="subcellular location">
    <subcellularLocation>
        <location evidence="6">Cytoplasm</location>
    </subcellularLocation>
</comment>
<feature type="domain" description="Response regulatory" evidence="9">
    <location>
        <begin position="5"/>
        <end position="123"/>
    </location>
</feature>
<comment type="function">
    <text evidence="6">Involved in chemotaxis. Part of a chemotaxis signal transduction system that modulates chemotaxis in response to various stimuli. Catalyzes the demethylation of specific methylglutamate residues introduced into the chemoreceptors (methyl-accepting chemotaxis proteins or MCP) by CheR. Also mediates the irreversible deamidation of specific glutamine residues to glutamic acid.</text>
</comment>
<comment type="function">
    <text evidence="4">May play the central regulatory role in sporulation. It may be an element of the effector pathway responsible for the activation of sporulation genes in response to nutritional stress. Spo0A may act in concert with spo0H (a sigma factor) to control the expression of some genes that are critical to the sporulation process.</text>
</comment>
<gene>
    <name evidence="6" type="primary">cheB</name>
    <name evidence="11" type="ORF">SAMN05443638_105103</name>
</gene>
<comment type="domain">
    <text evidence="6">Contains a C-terminal catalytic domain, and an N-terminal region which modulates catalytic activity.</text>
</comment>
<dbReference type="SMART" id="SM00448">
    <property type="entry name" value="REC"/>
    <property type="match status" value="1"/>
</dbReference>
<organism evidence="11 12">
    <name type="scientific">Clostridium fallax</name>
    <dbReference type="NCBI Taxonomy" id="1533"/>
    <lineage>
        <taxon>Bacteria</taxon>
        <taxon>Bacillati</taxon>
        <taxon>Bacillota</taxon>
        <taxon>Clostridia</taxon>
        <taxon>Eubacteriales</taxon>
        <taxon>Clostridiaceae</taxon>
        <taxon>Clostridium</taxon>
    </lineage>
</organism>
<protein>
    <recommendedName>
        <fullName evidence="6">Protein-glutamate methylesterase/protein-glutamine glutaminase</fullName>
        <ecNumber evidence="6">3.1.1.61</ecNumber>
        <ecNumber evidence="6">3.5.1.44</ecNumber>
    </recommendedName>
</protein>
<feature type="active site" evidence="6 7">
    <location>
        <position position="202"/>
    </location>
</feature>
<dbReference type="Proteomes" id="UP000184035">
    <property type="component" value="Unassembled WGS sequence"/>
</dbReference>
<dbReference type="Gene3D" id="3.40.50.2300">
    <property type="match status" value="1"/>
</dbReference>
<evidence type="ECO:0000313" key="12">
    <source>
        <dbReference type="Proteomes" id="UP000184035"/>
    </source>
</evidence>
<dbReference type="HAMAP" id="MF_00099">
    <property type="entry name" value="CheB_chemtxs"/>
    <property type="match status" value="1"/>
</dbReference>
<feature type="modified residue" description="4-aspartylphosphate" evidence="6 8">
    <location>
        <position position="56"/>
    </location>
</feature>
<dbReference type="GO" id="GO:0050568">
    <property type="term" value="F:protein-glutamine glutaminase activity"/>
    <property type="evidence" value="ECO:0007669"/>
    <property type="project" value="UniProtKB-UniRule"/>
</dbReference>
<dbReference type="OrthoDB" id="9793421at2"/>
<dbReference type="NCBIfam" id="NF001965">
    <property type="entry name" value="PRK00742.1"/>
    <property type="match status" value="1"/>
</dbReference>
<dbReference type="EC" id="3.1.1.61" evidence="6"/>
<reference evidence="11 12" key="1">
    <citation type="submission" date="2016-11" db="EMBL/GenBank/DDBJ databases">
        <authorList>
            <person name="Jaros S."/>
            <person name="Januszkiewicz K."/>
            <person name="Wedrychowicz H."/>
        </authorList>
    </citation>
    <scope>NUCLEOTIDE SEQUENCE [LARGE SCALE GENOMIC DNA]</scope>
    <source>
        <strain evidence="11 12">DSM 2631</strain>
    </source>
</reference>
<dbReference type="GO" id="GO:0005737">
    <property type="term" value="C:cytoplasm"/>
    <property type="evidence" value="ECO:0007669"/>
    <property type="project" value="UniProtKB-SubCell"/>
</dbReference>
<dbReference type="Gene3D" id="3.40.50.180">
    <property type="entry name" value="Methylesterase CheB, C-terminal domain"/>
    <property type="match status" value="1"/>
</dbReference>
<dbReference type="PIRSF" id="PIRSF000876">
    <property type="entry name" value="RR_chemtxs_CheB"/>
    <property type="match status" value="1"/>
</dbReference>